<evidence type="ECO:0008006" key="3">
    <source>
        <dbReference type="Google" id="ProtNLM"/>
    </source>
</evidence>
<dbReference type="Proteomes" id="UP000261540">
    <property type="component" value="Unplaced"/>
</dbReference>
<organism evidence="1 2">
    <name type="scientific">Paramormyrops kingsleyae</name>
    <dbReference type="NCBI Taxonomy" id="1676925"/>
    <lineage>
        <taxon>Eukaryota</taxon>
        <taxon>Metazoa</taxon>
        <taxon>Chordata</taxon>
        <taxon>Craniata</taxon>
        <taxon>Vertebrata</taxon>
        <taxon>Euteleostomi</taxon>
        <taxon>Actinopterygii</taxon>
        <taxon>Neopterygii</taxon>
        <taxon>Teleostei</taxon>
        <taxon>Osteoglossocephala</taxon>
        <taxon>Osteoglossomorpha</taxon>
        <taxon>Osteoglossiformes</taxon>
        <taxon>Mormyridae</taxon>
        <taxon>Paramormyrops</taxon>
    </lineage>
</organism>
<reference evidence="1" key="1">
    <citation type="submission" date="2025-08" db="UniProtKB">
        <authorList>
            <consortium name="Ensembl"/>
        </authorList>
    </citation>
    <scope>IDENTIFICATION</scope>
</reference>
<sequence length="298" mass="34579">MQLPSMWGMQSPDVANQWAREGTHTHCEGSGRLRRTAPREDRCIVRQASQNPMTSVPAIRTQVLDSVQHSMSSHTMSRRLALAGLPVHHPMCRLPLTPAQRQLCLEWCRKPEAWTDDKRCCTMFSVESQFCIKKDDRRVWRCRGERTNPGNIVEKRTSVIPSIMVWRAIEWGAIEYDFRSSLVVIHGTLMSQRHVSDILRLHVLPLLRQHTGTVHQDNASPHTAQVFMDYELSPWPARSPNLSPIEHIWDQAGRYGLKIKSPIFSQKIRFPILIDFPLPYSKSNYRLQKWFKTSFNFI</sequence>
<dbReference type="STRING" id="1676925.ENSPKIP00000008208"/>
<name>A0A3B3QPZ1_9TELE</name>
<keyword evidence="2" id="KW-1185">Reference proteome</keyword>
<evidence type="ECO:0000313" key="1">
    <source>
        <dbReference type="Ensembl" id="ENSPKIP00000008208.1"/>
    </source>
</evidence>
<dbReference type="Gene3D" id="3.30.420.10">
    <property type="entry name" value="Ribonuclease H-like superfamily/Ribonuclease H"/>
    <property type="match status" value="1"/>
</dbReference>
<dbReference type="GeneTree" id="ENSGT01150000286900"/>
<reference evidence="1" key="2">
    <citation type="submission" date="2025-09" db="UniProtKB">
        <authorList>
            <consortium name="Ensembl"/>
        </authorList>
    </citation>
    <scope>IDENTIFICATION</scope>
</reference>
<protein>
    <recommendedName>
        <fullName evidence="3">Transposase Tc1-like domain-containing protein</fullName>
    </recommendedName>
</protein>
<dbReference type="GO" id="GO:0003676">
    <property type="term" value="F:nucleic acid binding"/>
    <property type="evidence" value="ECO:0007669"/>
    <property type="project" value="InterPro"/>
</dbReference>
<dbReference type="InterPro" id="IPR036397">
    <property type="entry name" value="RNaseH_sf"/>
</dbReference>
<dbReference type="AlphaFoldDB" id="A0A3B3QPZ1"/>
<accession>A0A3B3QPZ1</accession>
<evidence type="ECO:0000313" key="2">
    <source>
        <dbReference type="Proteomes" id="UP000261540"/>
    </source>
</evidence>
<dbReference type="Ensembl" id="ENSPKIT00000032281.1">
    <property type="protein sequence ID" value="ENSPKIP00000008208.1"/>
    <property type="gene ID" value="ENSPKIG00000023798.1"/>
</dbReference>
<proteinExistence type="predicted"/>